<protein>
    <recommendedName>
        <fullName evidence="3">AB hydrolase-1 domain-containing protein</fullName>
    </recommendedName>
</protein>
<gene>
    <name evidence="4" type="ORF">SUNI508_11750</name>
</gene>
<keyword evidence="5" id="KW-1185">Reference proteome</keyword>
<evidence type="ECO:0000256" key="1">
    <source>
        <dbReference type="SAM" id="MobiDB-lite"/>
    </source>
</evidence>
<organism evidence="4 5">
    <name type="scientific">Seiridium unicorne</name>
    <dbReference type="NCBI Taxonomy" id="138068"/>
    <lineage>
        <taxon>Eukaryota</taxon>
        <taxon>Fungi</taxon>
        <taxon>Dikarya</taxon>
        <taxon>Ascomycota</taxon>
        <taxon>Pezizomycotina</taxon>
        <taxon>Sordariomycetes</taxon>
        <taxon>Xylariomycetidae</taxon>
        <taxon>Amphisphaeriales</taxon>
        <taxon>Sporocadaceae</taxon>
        <taxon>Seiridium</taxon>
    </lineage>
</organism>
<feature type="compositionally biased region" description="Basic and acidic residues" evidence="1">
    <location>
        <begin position="476"/>
        <end position="485"/>
    </location>
</feature>
<feature type="region of interest" description="Disordered" evidence="1">
    <location>
        <begin position="463"/>
        <end position="485"/>
    </location>
</feature>
<keyword evidence="2" id="KW-1133">Transmembrane helix</keyword>
<accession>A0ABR2UGZ2</accession>
<evidence type="ECO:0000256" key="2">
    <source>
        <dbReference type="SAM" id="Phobius"/>
    </source>
</evidence>
<evidence type="ECO:0000313" key="5">
    <source>
        <dbReference type="Proteomes" id="UP001408356"/>
    </source>
</evidence>
<dbReference type="SUPFAM" id="SSF53474">
    <property type="entry name" value="alpha/beta-Hydrolases"/>
    <property type="match status" value="1"/>
</dbReference>
<evidence type="ECO:0000259" key="3">
    <source>
        <dbReference type="Pfam" id="PF12697"/>
    </source>
</evidence>
<comment type="caution">
    <text evidence="4">The sequence shown here is derived from an EMBL/GenBank/DDBJ whole genome shotgun (WGS) entry which is preliminary data.</text>
</comment>
<dbReference type="EMBL" id="JARVKF010000436">
    <property type="protein sequence ID" value="KAK9413669.1"/>
    <property type="molecule type" value="Genomic_DNA"/>
</dbReference>
<proteinExistence type="predicted"/>
<dbReference type="Pfam" id="PF12697">
    <property type="entry name" value="Abhydrolase_6"/>
    <property type="match status" value="1"/>
</dbReference>
<feature type="transmembrane region" description="Helical" evidence="2">
    <location>
        <begin position="12"/>
        <end position="36"/>
    </location>
</feature>
<feature type="transmembrane region" description="Helical" evidence="2">
    <location>
        <begin position="42"/>
        <end position="63"/>
    </location>
</feature>
<sequence length="522" mass="59809">MLGTSFTEFVLIRSCIFVLQYTTPICLSALAILLVAGGRPALTWPASLVLLAYSFIDLLYYLFVWIPYNRRLKDEARHPPSLSPEDRRALFIKVADHISDFERYLQLWFLGADRAEIRRDNVRDFMFWAFFDTAPENATKQDIADADEYVDLFEERLGREIEPGRGNARGLRLTLDGVETRYRSFIWFVIVGGVDLVAHCQFAWNGFQYHAQPRSEVFSVTPPRLQSIVAGNRSPSKQLAYWYRPHTAPDKVPMVFLHGIGIGLWTYVPFLSRLNRVPNRSGDIGVIAIEILPVSFRLTSDPLGKLEFLSQLDAILDSHGWDKFVLAAHSYGTVLASHMIHSQTFNSRIQGVVLLDPVSIMLHLPDVAYNFTRRKPRWANEWQLWYFASMDPGVAHALGRHFFWRENIIWKEELLALPGNEDEHHNSTTRKRNVAVALSERDLIVDTLAVADYLADGEDWVPGKSSNRSAGAGSDEEQRGNHHSTRDGIEVLWFPGLDHSQMFDKKEDEDRVCNVIRQYCKR</sequence>
<dbReference type="InterPro" id="IPR029058">
    <property type="entry name" value="AB_hydrolase_fold"/>
</dbReference>
<keyword evidence="2" id="KW-0472">Membrane</keyword>
<evidence type="ECO:0000313" key="4">
    <source>
        <dbReference type="EMBL" id="KAK9413669.1"/>
    </source>
</evidence>
<feature type="domain" description="AB hydrolase-1" evidence="3">
    <location>
        <begin position="254"/>
        <end position="396"/>
    </location>
</feature>
<reference evidence="4 5" key="1">
    <citation type="journal article" date="2024" name="J. Plant Pathol.">
        <title>Sequence and assembly of the genome of Seiridium unicorne, isolate CBS 538.82, causal agent of cypress canker disease.</title>
        <authorList>
            <person name="Scali E."/>
            <person name="Rocca G.D."/>
            <person name="Danti R."/>
            <person name="Garbelotto M."/>
            <person name="Barberini S."/>
            <person name="Baroncelli R."/>
            <person name="Emiliani G."/>
        </authorList>
    </citation>
    <scope>NUCLEOTIDE SEQUENCE [LARGE SCALE GENOMIC DNA]</scope>
    <source>
        <strain evidence="4 5">BM-138-508</strain>
    </source>
</reference>
<dbReference type="InterPro" id="IPR000073">
    <property type="entry name" value="AB_hydrolase_1"/>
</dbReference>
<dbReference type="Gene3D" id="3.40.50.1820">
    <property type="entry name" value="alpha/beta hydrolase"/>
    <property type="match status" value="1"/>
</dbReference>
<dbReference type="Proteomes" id="UP001408356">
    <property type="component" value="Unassembled WGS sequence"/>
</dbReference>
<keyword evidence="2" id="KW-0812">Transmembrane</keyword>
<dbReference type="PANTHER" id="PTHR37471">
    <property type="entry name" value="UNNAMED PRODUCT"/>
    <property type="match status" value="1"/>
</dbReference>
<dbReference type="PANTHER" id="PTHR37471:SF1">
    <property type="entry name" value="AB HYDROLASE-1 DOMAIN-CONTAINING PROTEIN"/>
    <property type="match status" value="1"/>
</dbReference>
<name>A0ABR2UGZ2_9PEZI</name>